<name>A0A2M7VFP6_9BACT</name>
<keyword evidence="1" id="KW-0472">Membrane</keyword>
<dbReference type="AlphaFoldDB" id="A0A2M7VFP6"/>
<protein>
    <submittedName>
        <fullName evidence="2">Uncharacterized protein</fullName>
    </submittedName>
</protein>
<evidence type="ECO:0000256" key="1">
    <source>
        <dbReference type="SAM" id="Phobius"/>
    </source>
</evidence>
<comment type="caution">
    <text evidence="2">The sequence shown here is derived from an EMBL/GenBank/DDBJ whole genome shotgun (WGS) entry which is preliminary data.</text>
</comment>
<keyword evidence="1" id="KW-1133">Transmembrane helix</keyword>
<dbReference type="Proteomes" id="UP000230405">
    <property type="component" value="Unassembled WGS sequence"/>
</dbReference>
<gene>
    <name evidence="2" type="ORF">COX77_01570</name>
</gene>
<keyword evidence="1" id="KW-0812">Transmembrane</keyword>
<reference evidence="3" key="1">
    <citation type="submission" date="2017-09" db="EMBL/GenBank/DDBJ databases">
        <title>Depth-based differentiation of microbial function through sediment-hosted aquifers and enrichment of novel symbionts in the deep terrestrial subsurface.</title>
        <authorList>
            <person name="Probst A.J."/>
            <person name="Ladd B."/>
            <person name="Jarett J.K."/>
            <person name="Geller-Mcgrath D.E."/>
            <person name="Sieber C.M.K."/>
            <person name="Emerson J.B."/>
            <person name="Anantharaman K."/>
            <person name="Thomas B.C."/>
            <person name="Malmstrom R."/>
            <person name="Stieglmeier M."/>
            <person name="Klingl A."/>
            <person name="Woyke T."/>
            <person name="Ryan C.M."/>
            <person name="Banfield J.F."/>
        </authorList>
    </citation>
    <scope>NUCLEOTIDE SEQUENCE [LARGE SCALE GENOMIC DNA]</scope>
</reference>
<evidence type="ECO:0000313" key="2">
    <source>
        <dbReference type="EMBL" id="PIZ99456.1"/>
    </source>
</evidence>
<evidence type="ECO:0000313" key="3">
    <source>
        <dbReference type="Proteomes" id="UP000230405"/>
    </source>
</evidence>
<feature type="transmembrane region" description="Helical" evidence="1">
    <location>
        <begin position="16"/>
        <end position="36"/>
    </location>
</feature>
<accession>A0A2M7VFP6</accession>
<organism evidence="2 3">
    <name type="scientific">Candidatus Komeilibacteria bacterium CG_4_10_14_0_2_um_filter_37_10</name>
    <dbReference type="NCBI Taxonomy" id="1974470"/>
    <lineage>
        <taxon>Bacteria</taxon>
        <taxon>Candidatus Komeiliibacteriota</taxon>
    </lineage>
</organism>
<proteinExistence type="predicted"/>
<sequence>MKPKTDNIVNNKKMTLIAISCLITYFLIIVLIGLAAGTPTHKRCLVLSERIIEKGGQQYISLQDVKTGENFLAINNKSVTWKKGDVVKVELWTTDAYLHGVNEREYRLSK</sequence>
<dbReference type="EMBL" id="PFPO01000027">
    <property type="protein sequence ID" value="PIZ99456.1"/>
    <property type="molecule type" value="Genomic_DNA"/>
</dbReference>